<dbReference type="Pfam" id="PF08735">
    <property type="entry name" value="DUF1786"/>
    <property type="match status" value="1"/>
</dbReference>
<reference evidence="1" key="1">
    <citation type="submission" date="2015-07" db="EMBL/GenBank/DDBJ databases">
        <title>Draft Genome Sequences of Anaerolinea thermolimosa IMO-1, Bellilinea caldifistulae GOMI-1, Leptolinea tardivitalis YMTK-2, Levilinea saccharolytica KIBI-1,Longilinea arvoryzae KOME-1, Previously Described as Members of the Anaerolineaceae (Chloroflexi).</title>
        <authorList>
            <person name="Sekiguchi Y."/>
            <person name="Ohashi A."/>
            <person name="Matsuura N."/>
            <person name="Tourlousse M.D."/>
        </authorList>
    </citation>
    <scope>NUCLEOTIDE SEQUENCE [LARGE SCALE GENOMIC DNA]</scope>
    <source>
        <strain evidence="1">KOME-1</strain>
    </source>
</reference>
<proteinExistence type="predicted"/>
<keyword evidence="2" id="KW-1185">Reference proteome</keyword>
<gene>
    <name evidence="1" type="ORF">LARV_01933</name>
</gene>
<dbReference type="STRING" id="360412.LARV_01933"/>
<protein>
    <submittedName>
        <fullName evidence="1">Uncharacterized protein conserved in archaea</fullName>
    </submittedName>
</protein>
<evidence type="ECO:0000313" key="2">
    <source>
        <dbReference type="Proteomes" id="UP000055060"/>
    </source>
</evidence>
<accession>A0A0S7B9S3</accession>
<name>A0A0S7B9S3_9CHLR</name>
<dbReference type="Proteomes" id="UP000055060">
    <property type="component" value="Unassembled WGS sequence"/>
</dbReference>
<sequence>MKILAVDVGTGTQDIFFYDSRLDLENGFKLIMPSPTMIVNRRLREATKRKDPVLLSGVTMGGGPAAWAVEAHLKAGLPVYATSDAARTLNDDLEAVTALGVKLVSQDEARRLPEAVIRLRMADFDPIALRYALAPFGLTLHGLDAIGIAVFDHGAAPAGVSDRRFRFDYLDERIRAENRLSAFAYPADRIPPSMTRLQAVAKSASEIPSSLVVMDTAAAAVLGATLDPMIAQHKRNLIVNVGNFHTLAFRLGEDGIEGVFEHHTGFLNPPRLEELLRGLAAGTLTNAAVYNDNGHGALVYAGSPLALDREDFSLVVTGPRRAMLKGSALKPYFAVPFGDMMIAGCFGLLAAIADVIPELAETLRASLAGAGGAGTPPWEVE</sequence>
<dbReference type="RefSeq" id="WP_075073454.1">
    <property type="nucleotide sequence ID" value="NZ_DF967972.1"/>
</dbReference>
<dbReference type="OrthoDB" id="9777509at2"/>
<dbReference type="EMBL" id="DF967972">
    <property type="protein sequence ID" value="GAP14167.1"/>
    <property type="molecule type" value="Genomic_DNA"/>
</dbReference>
<organism evidence="1">
    <name type="scientific">Longilinea arvoryzae</name>
    <dbReference type="NCBI Taxonomy" id="360412"/>
    <lineage>
        <taxon>Bacteria</taxon>
        <taxon>Bacillati</taxon>
        <taxon>Chloroflexota</taxon>
        <taxon>Anaerolineae</taxon>
        <taxon>Anaerolineales</taxon>
        <taxon>Anaerolineaceae</taxon>
        <taxon>Longilinea</taxon>
    </lineage>
</organism>
<dbReference type="InterPro" id="IPR014846">
    <property type="entry name" value="DUF1786_pyruvate_format-lyase"/>
</dbReference>
<dbReference type="AlphaFoldDB" id="A0A0S7B9S3"/>
<evidence type="ECO:0000313" key="1">
    <source>
        <dbReference type="EMBL" id="GAP14167.1"/>
    </source>
</evidence>
<dbReference type="PIRSF" id="PIRSF029129">
    <property type="entry name" value="DUF1786_pyruvate_format-lyase"/>
    <property type="match status" value="1"/>
</dbReference>